<dbReference type="PROSITE" id="PS50931">
    <property type="entry name" value="HTH_LYSR"/>
    <property type="match status" value="1"/>
</dbReference>
<dbReference type="EMBL" id="MOBO01000013">
    <property type="protein sequence ID" value="RON37840.1"/>
    <property type="molecule type" value="Genomic_DNA"/>
</dbReference>
<evidence type="ECO:0000256" key="3">
    <source>
        <dbReference type="ARBA" id="ARBA00023125"/>
    </source>
</evidence>
<dbReference type="SUPFAM" id="SSF53850">
    <property type="entry name" value="Periplasmic binding protein-like II"/>
    <property type="match status" value="1"/>
</dbReference>
<dbReference type="GO" id="GO:0003677">
    <property type="term" value="F:DNA binding"/>
    <property type="evidence" value="ECO:0007669"/>
    <property type="project" value="UniProtKB-KW"/>
</dbReference>
<evidence type="ECO:0000259" key="5">
    <source>
        <dbReference type="PROSITE" id="PS50931"/>
    </source>
</evidence>
<sequence length="310" mass="34583">MNQPLKTRQHKGYRRIIPSMNALVAFEAVARNGSFTIAAQELGVTQAAVSKHVKFLEDTFGAQLFYRLHRSNQLTTEGIALYNAMSESMQSIAGVFDKYAQGQGEAAIALASTADFSNLRIMPRLHLLREQLPKLRLRLTTPSDRDADLSVRFGHGKWDDGTAVLLFDEEIFPVCSPSWLARHCPPTSLDEIAHNPLIDTDATLEGWMTWNTWFRALGYTPPKLEFNLRCAMYGDAILAAVQGHGIALGWGRLLENHLASGRLVRVSSHVIVPSDAYYIFLAAGRPKTSVIDQLMDCLRADDIEPFQGRR</sequence>
<dbReference type="InterPro" id="IPR058163">
    <property type="entry name" value="LysR-type_TF_proteobact-type"/>
</dbReference>
<gene>
    <name evidence="6" type="ORF">BK664_15545</name>
</gene>
<comment type="caution">
    <text evidence="6">The sequence shown here is derived from an EMBL/GenBank/DDBJ whole genome shotgun (WGS) entry which is preliminary data.</text>
</comment>
<dbReference type="Gene3D" id="3.40.190.10">
    <property type="entry name" value="Periplasmic binding protein-like II"/>
    <property type="match status" value="2"/>
</dbReference>
<accession>A0A423JJF7</accession>
<reference evidence="6 7" key="1">
    <citation type="submission" date="2016-10" db="EMBL/GenBank/DDBJ databases">
        <title>Comparative genome analysis of multiple Pseudomonas spp. focuses on biocontrol and plant growth promoting traits.</title>
        <authorList>
            <person name="Tao X.-Y."/>
            <person name="Taylor C.G."/>
        </authorList>
    </citation>
    <scope>NUCLEOTIDE SEQUENCE [LARGE SCALE GENOMIC DNA]</scope>
    <source>
        <strain evidence="6 7">38D4</strain>
    </source>
</reference>
<dbReference type="Proteomes" id="UP000286351">
    <property type="component" value="Unassembled WGS sequence"/>
</dbReference>
<dbReference type="InterPro" id="IPR036388">
    <property type="entry name" value="WH-like_DNA-bd_sf"/>
</dbReference>
<name>A0A423JJF7_9PSED</name>
<comment type="similarity">
    <text evidence="1">Belongs to the LysR transcriptional regulatory family.</text>
</comment>
<evidence type="ECO:0000313" key="6">
    <source>
        <dbReference type="EMBL" id="RON37840.1"/>
    </source>
</evidence>
<dbReference type="Pfam" id="PF03466">
    <property type="entry name" value="LysR_substrate"/>
    <property type="match status" value="1"/>
</dbReference>
<dbReference type="SUPFAM" id="SSF46785">
    <property type="entry name" value="Winged helix' DNA-binding domain"/>
    <property type="match status" value="1"/>
</dbReference>
<dbReference type="GO" id="GO:0003700">
    <property type="term" value="F:DNA-binding transcription factor activity"/>
    <property type="evidence" value="ECO:0007669"/>
    <property type="project" value="InterPro"/>
</dbReference>
<organism evidence="6 7">
    <name type="scientific">Pseudomonas brassicacearum</name>
    <dbReference type="NCBI Taxonomy" id="930166"/>
    <lineage>
        <taxon>Bacteria</taxon>
        <taxon>Pseudomonadati</taxon>
        <taxon>Pseudomonadota</taxon>
        <taxon>Gammaproteobacteria</taxon>
        <taxon>Pseudomonadales</taxon>
        <taxon>Pseudomonadaceae</taxon>
        <taxon>Pseudomonas</taxon>
    </lineage>
</organism>
<dbReference type="RefSeq" id="WP_123366526.1">
    <property type="nucleotide sequence ID" value="NZ_MOBO01000013.1"/>
</dbReference>
<keyword evidence="2" id="KW-0805">Transcription regulation</keyword>
<dbReference type="AlphaFoldDB" id="A0A423JJF7"/>
<dbReference type="InterPro" id="IPR005119">
    <property type="entry name" value="LysR_subst-bd"/>
</dbReference>
<dbReference type="Pfam" id="PF00126">
    <property type="entry name" value="HTH_1"/>
    <property type="match status" value="1"/>
</dbReference>
<dbReference type="PANTHER" id="PTHR30537">
    <property type="entry name" value="HTH-TYPE TRANSCRIPTIONAL REGULATOR"/>
    <property type="match status" value="1"/>
</dbReference>
<evidence type="ECO:0000313" key="7">
    <source>
        <dbReference type="Proteomes" id="UP000286351"/>
    </source>
</evidence>
<keyword evidence="3" id="KW-0238">DNA-binding</keyword>
<keyword evidence="4" id="KW-0804">Transcription</keyword>
<evidence type="ECO:0000256" key="4">
    <source>
        <dbReference type="ARBA" id="ARBA00023163"/>
    </source>
</evidence>
<protein>
    <submittedName>
        <fullName evidence="6">LysR family transcriptional regulator</fullName>
    </submittedName>
</protein>
<dbReference type="InterPro" id="IPR000847">
    <property type="entry name" value="LysR_HTH_N"/>
</dbReference>
<dbReference type="InterPro" id="IPR036390">
    <property type="entry name" value="WH_DNA-bd_sf"/>
</dbReference>
<proteinExistence type="inferred from homology"/>
<feature type="domain" description="HTH lysR-type" evidence="5">
    <location>
        <begin position="18"/>
        <end position="75"/>
    </location>
</feature>
<evidence type="ECO:0000256" key="2">
    <source>
        <dbReference type="ARBA" id="ARBA00023015"/>
    </source>
</evidence>
<dbReference type="PRINTS" id="PR00039">
    <property type="entry name" value="HTHLYSR"/>
</dbReference>
<dbReference type="PANTHER" id="PTHR30537:SF5">
    <property type="entry name" value="HTH-TYPE TRANSCRIPTIONAL ACTIVATOR TTDR-RELATED"/>
    <property type="match status" value="1"/>
</dbReference>
<evidence type="ECO:0000256" key="1">
    <source>
        <dbReference type="ARBA" id="ARBA00009437"/>
    </source>
</evidence>
<dbReference type="Gene3D" id="1.10.10.10">
    <property type="entry name" value="Winged helix-like DNA-binding domain superfamily/Winged helix DNA-binding domain"/>
    <property type="match status" value="1"/>
</dbReference>